<evidence type="ECO:0000313" key="2">
    <source>
        <dbReference type="EMBL" id="PIL25337.1"/>
    </source>
</evidence>
<evidence type="ECO:0000313" key="3">
    <source>
        <dbReference type="Proteomes" id="UP000230002"/>
    </source>
</evidence>
<sequence>MEDKRREVPEDTELVMVAQDSIGRPWASKIFFTRFPEEVPETSSSVLEISFHIPVIDFTTLPDSNVVRYHMRRRAPTFVLLLLISTIRHPALPEVPTLIRGTFPSEATPFDPATNGKELRHISRKKALLATTQDGERKDLTKHWQAIREGSEVATGDQRSRDQIRTKMGRRGRGGRGKRGWAGCRSRNGRIVIHSGAPA</sequence>
<name>A0A2G8RUZ5_9APHY</name>
<dbReference type="Proteomes" id="UP000230002">
    <property type="component" value="Unassembled WGS sequence"/>
</dbReference>
<keyword evidence="3" id="KW-1185">Reference proteome</keyword>
<organism evidence="2 3">
    <name type="scientific">Ganoderma sinense ZZ0214-1</name>
    <dbReference type="NCBI Taxonomy" id="1077348"/>
    <lineage>
        <taxon>Eukaryota</taxon>
        <taxon>Fungi</taxon>
        <taxon>Dikarya</taxon>
        <taxon>Basidiomycota</taxon>
        <taxon>Agaricomycotina</taxon>
        <taxon>Agaricomycetes</taxon>
        <taxon>Polyporales</taxon>
        <taxon>Polyporaceae</taxon>
        <taxon>Ganoderma</taxon>
    </lineage>
</organism>
<dbReference type="AlphaFoldDB" id="A0A2G8RUZ5"/>
<comment type="caution">
    <text evidence="2">The sequence shown here is derived from an EMBL/GenBank/DDBJ whole genome shotgun (WGS) entry which is preliminary data.</text>
</comment>
<accession>A0A2G8RUZ5</accession>
<evidence type="ECO:0000256" key="1">
    <source>
        <dbReference type="SAM" id="MobiDB-lite"/>
    </source>
</evidence>
<feature type="region of interest" description="Disordered" evidence="1">
    <location>
        <begin position="150"/>
        <end position="182"/>
    </location>
</feature>
<protein>
    <submittedName>
        <fullName evidence="2">Uncharacterized protein</fullName>
    </submittedName>
</protein>
<dbReference type="EMBL" id="AYKW01000056">
    <property type="protein sequence ID" value="PIL25337.1"/>
    <property type="molecule type" value="Genomic_DNA"/>
</dbReference>
<feature type="compositionally biased region" description="Basic residues" evidence="1">
    <location>
        <begin position="167"/>
        <end position="179"/>
    </location>
</feature>
<proteinExistence type="predicted"/>
<gene>
    <name evidence="2" type="ORF">GSI_13226</name>
</gene>
<reference evidence="2 3" key="1">
    <citation type="journal article" date="2015" name="Sci. Rep.">
        <title>Chromosome-level genome map provides insights into diverse defense mechanisms in the medicinal fungus Ganoderma sinense.</title>
        <authorList>
            <person name="Zhu Y."/>
            <person name="Xu J."/>
            <person name="Sun C."/>
            <person name="Zhou S."/>
            <person name="Xu H."/>
            <person name="Nelson D.R."/>
            <person name="Qian J."/>
            <person name="Song J."/>
            <person name="Luo H."/>
            <person name="Xiang L."/>
            <person name="Li Y."/>
            <person name="Xu Z."/>
            <person name="Ji A."/>
            <person name="Wang L."/>
            <person name="Lu S."/>
            <person name="Hayward A."/>
            <person name="Sun W."/>
            <person name="Li X."/>
            <person name="Schwartz D.C."/>
            <person name="Wang Y."/>
            <person name="Chen S."/>
        </authorList>
    </citation>
    <scope>NUCLEOTIDE SEQUENCE [LARGE SCALE GENOMIC DNA]</scope>
    <source>
        <strain evidence="2 3">ZZ0214-1</strain>
    </source>
</reference>